<evidence type="ECO:0000313" key="2">
    <source>
        <dbReference type="Proteomes" id="UP000008909"/>
    </source>
</evidence>
<organism evidence="1 2">
    <name type="scientific">Clonorchis sinensis</name>
    <name type="common">Chinese liver fluke</name>
    <dbReference type="NCBI Taxonomy" id="79923"/>
    <lineage>
        <taxon>Eukaryota</taxon>
        <taxon>Metazoa</taxon>
        <taxon>Spiralia</taxon>
        <taxon>Lophotrochozoa</taxon>
        <taxon>Platyhelminthes</taxon>
        <taxon>Trematoda</taxon>
        <taxon>Digenea</taxon>
        <taxon>Opisthorchiida</taxon>
        <taxon>Opisthorchiata</taxon>
        <taxon>Opisthorchiidae</taxon>
        <taxon>Clonorchis</taxon>
    </lineage>
</organism>
<dbReference type="InterPro" id="IPR036691">
    <property type="entry name" value="Endo/exonu/phosph_ase_sf"/>
</dbReference>
<dbReference type="SUPFAM" id="SSF56219">
    <property type="entry name" value="DNase I-like"/>
    <property type="match status" value="1"/>
</dbReference>
<reference key="2">
    <citation type="submission" date="2011-10" db="EMBL/GenBank/DDBJ databases">
        <title>The genome and transcriptome sequence of Clonorchis sinensis provide insights into the carcinogenic liver fluke.</title>
        <authorList>
            <person name="Wang X."/>
            <person name="Huang Y."/>
            <person name="Chen W."/>
            <person name="Liu H."/>
            <person name="Guo L."/>
            <person name="Chen Y."/>
            <person name="Luo F."/>
            <person name="Zhou W."/>
            <person name="Sun J."/>
            <person name="Mao Q."/>
            <person name="Liang P."/>
            <person name="Zhou C."/>
            <person name="Tian Y."/>
            <person name="Men J."/>
            <person name="Lv X."/>
            <person name="Huang L."/>
            <person name="Zhou J."/>
            <person name="Hu Y."/>
            <person name="Li R."/>
            <person name="Zhang F."/>
            <person name="Lei H."/>
            <person name="Li X."/>
            <person name="Hu X."/>
            <person name="Liang C."/>
            <person name="Xu J."/>
            <person name="Wu Z."/>
            <person name="Yu X."/>
        </authorList>
    </citation>
    <scope>NUCLEOTIDE SEQUENCE</scope>
    <source>
        <strain>Henan</strain>
    </source>
</reference>
<sequence>MDPQDGERIRATAVAVLRATLGVYPAEAYKEVVGSYPFHILGDFQIKLVFLASSMDKFPHSERNHLHWTVFLKESSSHLHISGKITIMRQTYYFLIISTVDSEGFVCTPISRCQSAVIVRITGRSEVHNKGDWYSLMNSILKAEDEKPYLVSTTQSGSEHFALREKTRRCSLARLSEFTRVPLIVITITVVSTGRSAGLIDVGKIMLTTTDRDSARQPRKHRMLKSLRVARQCCLIRRALEMGKRLQQEIIHCIPVIPMYSSCCATCSDGRHWLVSITYIEFGTIDHQKLSVSVSDSNKGRICLLRLVARFRLRTSGDAEAAAAGYAGVGIVLSERAEASLLDWIPVDSAVRLATSVRESRGSEVHRTLFIVSAYAPTDCSSESAKDSFYDALGALLQRAKTSDIVVVAGDRNAQDTMEVLNLLTEGYAQCWPEESCTRIRLKIKSSSGIFYWQPYTTPDEDNQLRTMQQESTALSKPMLGWYQREQTECVRPRSCVTQRRVVRVNSDTEVAIND</sequence>
<dbReference type="AlphaFoldDB" id="G7Y5Q8"/>
<reference evidence="1" key="1">
    <citation type="journal article" date="2011" name="Genome Biol.">
        <title>The draft genome of the carcinogenic human liver fluke Clonorchis sinensis.</title>
        <authorList>
            <person name="Wang X."/>
            <person name="Chen W."/>
            <person name="Huang Y."/>
            <person name="Sun J."/>
            <person name="Men J."/>
            <person name="Liu H."/>
            <person name="Luo F."/>
            <person name="Guo L."/>
            <person name="Lv X."/>
            <person name="Deng C."/>
            <person name="Zhou C."/>
            <person name="Fan Y."/>
            <person name="Li X."/>
            <person name="Huang L."/>
            <person name="Hu Y."/>
            <person name="Liang C."/>
            <person name="Hu X."/>
            <person name="Xu J."/>
            <person name="Yu X."/>
        </authorList>
    </citation>
    <scope>NUCLEOTIDE SEQUENCE [LARGE SCALE GENOMIC DNA]</scope>
    <source>
        <strain evidence="1">Henan</strain>
    </source>
</reference>
<accession>G7Y5Q8</accession>
<keyword evidence="2" id="KW-1185">Reference proteome</keyword>
<dbReference type="EMBL" id="DF142880">
    <property type="protein sequence ID" value="GAA48294.1"/>
    <property type="molecule type" value="Genomic_DNA"/>
</dbReference>
<dbReference type="Gene3D" id="3.60.10.10">
    <property type="entry name" value="Endonuclease/exonuclease/phosphatase"/>
    <property type="match status" value="1"/>
</dbReference>
<evidence type="ECO:0000313" key="1">
    <source>
        <dbReference type="EMBL" id="GAA48294.1"/>
    </source>
</evidence>
<proteinExistence type="predicted"/>
<name>G7Y5Q8_CLOSI</name>
<protein>
    <submittedName>
        <fullName evidence="1">Uncharacterized protein</fullName>
    </submittedName>
</protein>
<dbReference type="Proteomes" id="UP000008909">
    <property type="component" value="Unassembled WGS sequence"/>
</dbReference>
<gene>
    <name evidence="1" type="ORF">CLF_101429</name>
</gene>